<keyword evidence="3" id="KW-1185">Reference proteome</keyword>
<evidence type="ECO:0000313" key="3">
    <source>
        <dbReference type="Proteomes" id="UP000534783"/>
    </source>
</evidence>
<evidence type="ECO:0000256" key="1">
    <source>
        <dbReference type="SAM" id="MobiDB-lite"/>
    </source>
</evidence>
<proteinExistence type="predicted"/>
<gene>
    <name evidence="2" type="ORF">MNODULE_03860</name>
</gene>
<dbReference type="Proteomes" id="UP000534783">
    <property type="component" value="Unassembled WGS sequence"/>
</dbReference>
<protein>
    <submittedName>
        <fullName evidence="2">Uncharacterized protein</fullName>
    </submittedName>
</protein>
<dbReference type="RefSeq" id="WP_168058166.1">
    <property type="nucleotide sequence ID" value="NZ_VTOW01000001.1"/>
</dbReference>
<name>A0A7X6DMC6_9BACT</name>
<accession>A0A7X6DMC6</accession>
<sequence>MTFTVSYSGAYCEDPKRLIGVVLQFLEEVAKDPKRARQLRIAARQGKITGVKQEIDEPWGGEPDAHVKSKPK</sequence>
<feature type="compositionally biased region" description="Basic and acidic residues" evidence="1">
    <location>
        <begin position="63"/>
        <end position="72"/>
    </location>
</feature>
<evidence type="ECO:0000313" key="2">
    <source>
        <dbReference type="EMBL" id="NKE69882.1"/>
    </source>
</evidence>
<organism evidence="2 3">
    <name type="scientific">Candidatus Manganitrophus noduliformans</name>
    <dbReference type="NCBI Taxonomy" id="2606439"/>
    <lineage>
        <taxon>Bacteria</taxon>
        <taxon>Pseudomonadati</taxon>
        <taxon>Nitrospirota</taxon>
        <taxon>Nitrospiria</taxon>
        <taxon>Candidatus Troglogloeales</taxon>
        <taxon>Candidatus Manganitrophaceae</taxon>
        <taxon>Candidatus Manganitrophus</taxon>
    </lineage>
</organism>
<feature type="region of interest" description="Disordered" evidence="1">
    <location>
        <begin position="52"/>
        <end position="72"/>
    </location>
</feature>
<comment type="caution">
    <text evidence="2">The sequence shown here is derived from an EMBL/GenBank/DDBJ whole genome shotgun (WGS) entry which is preliminary data.</text>
</comment>
<reference evidence="2 3" key="1">
    <citation type="journal article" date="2020" name="Nature">
        <title>Bacterial chemolithoautotrophy via manganese oxidation.</title>
        <authorList>
            <person name="Yu H."/>
            <person name="Leadbetter J.R."/>
        </authorList>
    </citation>
    <scope>NUCLEOTIDE SEQUENCE [LARGE SCALE GENOMIC DNA]</scope>
    <source>
        <strain evidence="2 3">Mn-1</strain>
    </source>
</reference>
<dbReference type="AlphaFoldDB" id="A0A7X6DMC6"/>
<dbReference type="EMBL" id="VTOW01000001">
    <property type="protein sequence ID" value="NKE69882.1"/>
    <property type="molecule type" value="Genomic_DNA"/>
</dbReference>